<gene>
    <name evidence="2" type="ORF">CWE09_04615</name>
</gene>
<dbReference type="InterPro" id="IPR013785">
    <property type="entry name" value="Aldolase_TIM"/>
</dbReference>
<evidence type="ECO:0000259" key="1">
    <source>
        <dbReference type="Pfam" id="PF00724"/>
    </source>
</evidence>
<dbReference type="PANTHER" id="PTHR22893">
    <property type="entry name" value="NADH OXIDOREDUCTASE-RELATED"/>
    <property type="match status" value="1"/>
</dbReference>
<comment type="caution">
    <text evidence="2">The sequence shown here is derived from an EMBL/GenBank/DDBJ whole genome shotgun (WGS) entry which is preliminary data.</text>
</comment>
<dbReference type="Pfam" id="PF00724">
    <property type="entry name" value="Oxidored_FMN"/>
    <property type="match status" value="1"/>
</dbReference>
<sequence>MSEVFSAAKLGSLELSNRLVVAPMTRISAEHEGEPTDLMEDYYARFAEGGFGLVISEGVYSDRKASQAYQYQPGITDDEQQAGWKKVVEKVQHSGAEMICQLMHAGGQLQYNRFYEHAKAPSEIRPKGEPLSMYGKADTWQKPEVLDEGDFNQILNGFVGAAKRAKEAGFVGVELHAADGYLLNQLLSTYFNERNDQWGNSLDGRLRFLTLLVKSLRDALGDDYIIGMRISQVALTDYDYQWPEGEDGFRYMLEKLRDAGLTYVHTSDINVNRKALKDSDKSLAEVATEIEDLEVIVNGGVTEYNAEDIAAKYPDVLLAVGKKALANPDFANRLKAGEDIADLDPDMLEPKPTIQHELNWRKINEGKQD</sequence>
<evidence type="ECO:0000313" key="2">
    <source>
        <dbReference type="EMBL" id="RUO26013.1"/>
    </source>
</evidence>
<name>A0A432W7F1_9GAMM</name>
<dbReference type="OrthoDB" id="8523426at2"/>
<dbReference type="EMBL" id="PIPL01000001">
    <property type="protein sequence ID" value="RUO26013.1"/>
    <property type="molecule type" value="Genomic_DNA"/>
</dbReference>
<dbReference type="CDD" id="cd02803">
    <property type="entry name" value="OYE_like_FMN_family"/>
    <property type="match status" value="1"/>
</dbReference>
<protein>
    <submittedName>
        <fullName evidence="2">NADH:flavin oxidoreductase</fullName>
    </submittedName>
</protein>
<organism evidence="2 3">
    <name type="scientific">Aliidiomarina minuta</name>
    <dbReference type="NCBI Taxonomy" id="880057"/>
    <lineage>
        <taxon>Bacteria</taxon>
        <taxon>Pseudomonadati</taxon>
        <taxon>Pseudomonadota</taxon>
        <taxon>Gammaproteobacteria</taxon>
        <taxon>Alteromonadales</taxon>
        <taxon>Idiomarinaceae</taxon>
        <taxon>Aliidiomarina</taxon>
    </lineage>
</organism>
<dbReference type="Gene3D" id="3.20.20.70">
    <property type="entry name" value="Aldolase class I"/>
    <property type="match status" value="1"/>
</dbReference>
<feature type="domain" description="NADH:flavin oxidoreductase/NADH oxidase N-terminal" evidence="1">
    <location>
        <begin position="4"/>
        <end position="337"/>
    </location>
</feature>
<dbReference type="InterPro" id="IPR001155">
    <property type="entry name" value="OxRdtase_FMN_N"/>
</dbReference>
<evidence type="ECO:0000313" key="3">
    <source>
        <dbReference type="Proteomes" id="UP000288293"/>
    </source>
</evidence>
<dbReference type="GO" id="GO:0010181">
    <property type="term" value="F:FMN binding"/>
    <property type="evidence" value="ECO:0007669"/>
    <property type="project" value="InterPro"/>
</dbReference>
<dbReference type="RefSeq" id="WP_126802829.1">
    <property type="nucleotide sequence ID" value="NZ_PIPL01000001.1"/>
</dbReference>
<dbReference type="AlphaFoldDB" id="A0A432W7F1"/>
<dbReference type="SUPFAM" id="SSF51395">
    <property type="entry name" value="FMN-linked oxidoreductases"/>
    <property type="match status" value="1"/>
</dbReference>
<accession>A0A432W7F1</accession>
<keyword evidence="3" id="KW-1185">Reference proteome</keyword>
<dbReference type="Proteomes" id="UP000288293">
    <property type="component" value="Unassembled WGS sequence"/>
</dbReference>
<dbReference type="PANTHER" id="PTHR22893:SF91">
    <property type="entry name" value="NADPH DEHYDROGENASE 2-RELATED"/>
    <property type="match status" value="1"/>
</dbReference>
<dbReference type="InterPro" id="IPR045247">
    <property type="entry name" value="Oye-like"/>
</dbReference>
<proteinExistence type="predicted"/>
<dbReference type="GO" id="GO:0016491">
    <property type="term" value="F:oxidoreductase activity"/>
    <property type="evidence" value="ECO:0007669"/>
    <property type="project" value="InterPro"/>
</dbReference>
<reference evidence="2 3" key="1">
    <citation type="journal article" date="2011" name="Front. Microbiol.">
        <title>Genomic signatures of strain selection and enhancement in Bacillus atrophaeus var. globigii, a historical biowarfare simulant.</title>
        <authorList>
            <person name="Gibbons H.S."/>
            <person name="Broomall S.M."/>
            <person name="McNew L.A."/>
            <person name="Daligault H."/>
            <person name="Chapman C."/>
            <person name="Bruce D."/>
            <person name="Karavis M."/>
            <person name="Krepps M."/>
            <person name="McGregor P.A."/>
            <person name="Hong C."/>
            <person name="Park K.H."/>
            <person name="Akmal A."/>
            <person name="Feldman A."/>
            <person name="Lin J.S."/>
            <person name="Chang W.E."/>
            <person name="Higgs B.W."/>
            <person name="Demirev P."/>
            <person name="Lindquist J."/>
            <person name="Liem A."/>
            <person name="Fochler E."/>
            <person name="Read T.D."/>
            <person name="Tapia R."/>
            <person name="Johnson S."/>
            <person name="Bishop-Lilly K.A."/>
            <person name="Detter C."/>
            <person name="Han C."/>
            <person name="Sozhamannan S."/>
            <person name="Rosenzweig C.N."/>
            <person name="Skowronski E.W."/>
        </authorList>
    </citation>
    <scope>NUCLEOTIDE SEQUENCE [LARGE SCALE GENOMIC DNA]</scope>
    <source>
        <strain evidence="2 3">MLST1</strain>
    </source>
</reference>